<comment type="caution">
    <text evidence="8">The sequence shown here is derived from an EMBL/GenBank/DDBJ whole genome shotgun (WGS) entry which is preliminary data.</text>
</comment>
<dbReference type="Pfam" id="PF04321">
    <property type="entry name" value="RmlD_sub_bind"/>
    <property type="match status" value="1"/>
</dbReference>
<organism evidence="8 9">
    <name type="scientific">Sphingomonas alba</name>
    <dbReference type="NCBI Taxonomy" id="2908208"/>
    <lineage>
        <taxon>Bacteria</taxon>
        <taxon>Pseudomonadati</taxon>
        <taxon>Pseudomonadota</taxon>
        <taxon>Alphaproteobacteria</taxon>
        <taxon>Sphingomonadales</taxon>
        <taxon>Sphingomonadaceae</taxon>
        <taxon>Sphingomonas</taxon>
    </lineage>
</organism>
<dbReference type="EC" id="1.1.1.133" evidence="3 6"/>
<dbReference type="InterPro" id="IPR029903">
    <property type="entry name" value="RmlD-like-bd"/>
</dbReference>
<dbReference type="RefSeq" id="WP_249846408.1">
    <property type="nucleotide sequence ID" value="NZ_JAMGBD010000001.1"/>
</dbReference>
<evidence type="ECO:0000256" key="1">
    <source>
        <dbReference type="ARBA" id="ARBA00004781"/>
    </source>
</evidence>
<dbReference type="EMBL" id="JAMGBD010000001">
    <property type="protein sequence ID" value="MCL6682438.1"/>
    <property type="molecule type" value="Genomic_DNA"/>
</dbReference>
<evidence type="ECO:0000256" key="3">
    <source>
        <dbReference type="ARBA" id="ARBA00012929"/>
    </source>
</evidence>
<name>A0ABT0RIL9_9SPHN</name>
<evidence type="ECO:0000256" key="2">
    <source>
        <dbReference type="ARBA" id="ARBA00010944"/>
    </source>
</evidence>
<dbReference type="PANTHER" id="PTHR10491">
    <property type="entry name" value="DTDP-4-DEHYDRORHAMNOSE REDUCTASE"/>
    <property type="match status" value="1"/>
</dbReference>
<accession>A0ABT0RIL9</accession>
<evidence type="ECO:0000256" key="5">
    <source>
        <dbReference type="ARBA" id="ARBA00048200"/>
    </source>
</evidence>
<keyword evidence="6 8" id="KW-0560">Oxidoreductase</keyword>
<evidence type="ECO:0000313" key="8">
    <source>
        <dbReference type="EMBL" id="MCL6682438.1"/>
    </source>
</evidence>
<reference evidence="8" key="1">
    <citation type="submission" date="2022-05" db="EMBL/GenBank/DDBJ databases">
        <authorList>
            <person name="Jo J.-H."/>
            <person name="Im W.-T."/>
        </authorList>
    </citation>
    <scope>NUCLEOTIDE SEQUENCE</scope>
    <source>
        <strain evidence="8">SE158</strain>
    </source>
</reference>
<gene>
    <name evidence="8" type="primary">rfbD</name>
    <name evidence="8" type="ORF">LZ536_00770</name>
</gene>
<comment type="catalytic activity">
    <reaction evidence="5 6">
        <text>dTDP-beta-L-rhamnose + NADP(+) = dTDP-4-dehydro-beta-L-rhamnose + NADPH + H(+)</text>
        <dbReference type="Rhea" id="RHEA:21796"/>
        <dbReference type="ChEBI" id="CHEBI:15378"/>
        <dbReference type="ChEBI" id="CHEBI:57510"/>
        <dbReference type="ChEBI" id="CHEBI:57783"/>
        <dbReference type="ChEBI" id="CHEBI:58349"/>
        <dbReference type="ChEBI" id="CHEBI:62830"/>
        <dbReference type="EC" id="1.1.1.133"/>
    </reaction>
</comment>
<comment type="function">
    <text evidence="6">Catalyzes the reduction of dTDP-6-deoxy-L-lyxo-4-hexulose to yield dTDP-L-rhamnose.</text>
</comment>
<feature type="domain" description="RmlD-like substrate binding" evidence="7">
    <location>
        <begin position="1"/>
        <end position="286"/>
    </location>
</feature>
<dbReference type="InterPro" id="IPR036291">
    <property type="entry name" value="NAD(P)-bd_dom_sf"/>
</dbReference>
<proteinExistence type="inferred from homology"/>
<sequence length="292" mass="31176">MRILVLGREGQLAQSLAERAAEFPDLQLAFTSRSDVDLSSSGSAARFIVAAKPDLVINAAAYTAVDRAEEEPALAFRTNGEGAGEAAAAARQVGAAIIHVSTDYVFDGASSSPYDEEAEPNPLNVYGRSKLAGEEAVRAANPHHLILRTAWVYSPFGRNFVKTMVRAAQDRDELSVVSDQHGCPTNALDLAAALLRISRDCEGFGETYHLAGSGSASWSDLASEVMANCKRTGLPAAKIRPITAAEWPTKAVRPASTILDCGKIERTLDIRLPDWRESVAATVERLAAQILA</sequence>
<evidence type="ECO:0000256" key="4">
    <source>
        <dbReference type="ARBA" id="ARBA00017099"/>
    </source>
</evidence>
<comment type="cofactor">
    <cofactor evidence="6">
        <name>Mg(2+)</name>
        <dbReference type="ChEBI" id="CHEBI:18420"/>
    </cofactor>
    <text evidence="6">Binds 1 Mg(2+) ion per monomer.</text>
</comment>
<dbReference type="Proteomes" id="UP001165363">
    <property type="component" value="Unassembled WGS sequence"/>
</dbReference>
<dbReference type="Gene3D" id="3.90.25.10">
    <property type="entry name" value="UDP-galactose 4-epimerase, domain 1"/>
    <property type="match status" value="1"/>
</dbReference>
<evidence type="ECO:0000256" key="6">
    <source>
        <dbReference type="RuleBase" id="RU364082"/>
    </source>
</evidence>
<dbReference type="CDD" id="cd05254">
    <property type="entry name" value="dTDP_HR_like_SDR_e"/>
    <property type="match status" value="1"/>
</dbReference>
<evidence type="ECO:0000259" key="7">
    <source>
        <dbReference type="Pfam" id="PF04321"/>
    </source>
</evidence>
<dbReference type="InterPro" id="IPR005913">
    <property type="entry name" value="dTDP_dehydrorham_reduct"/>
</dbReference>
<dbReference type="SUPFAM" id="SSF51735">
    <property type="entry name" value="NAD(P)-binding Rossmann-fold domains"/>
    <property type="match status" value="1"/>
</dbReference>
<dbReference type="GO" id="GO:0008831">
    <property type="term" value="F:dTDP-4-dehydrorhamnose reductase activity"/>
    <property type="evidence" value="ECO:0007669"/>
    <property type="project" value="UniProtKB-EC"/>
</dbReference>
<protein>
    <recommendedName>
        <fullName evidence="4 6">dTDP-4-dehydrorhamnose reductase</fullName>
        <ecNumber evidence="3 6">1.1.1.133</ecNumber>
    </recommendedName>
</protein>
<comment type="pathway">
    <text evidence="1 6">Carbohydrate biosynthesis; dTDP-L-rhamnose biosynthesis.</text>
</comment>
<dbReference type="NCBIfam" id="TIGR01214">
    <property type="entry name" value="rmlD"/>
    <property type="match status" value="1"/>
</dbReference>
<keyword evidence="9" id="KW-1185">Reference proteome</keyword>
<evidence type="ECO:0000313" key="9">
    <source>
        <dbReference type="Proteomes" id="UP001165363"/>
    </source>
</evidence>
<keyword evidence="6" id="KW-0521">NADP</keyword>
<dbReference type="PANTHER" id="PTHR10491:SF4">
    <property type="entry name" value="METHIONINE ADENOSYLTRANSFERASE 2 SUBUNIT BETA"/>
    <property type="match status" value="1"/>
</dbReference>
<dbReference type="Gene3D" id="3.40.50.720">
    <property type="entry name" value="NAD(P)-binding Rossmann-like Domain"/>
    <property type="match status" value="1"/>
</dbReference>
<comment type="similarity">
    <text evidence="2 6">Belongs to the dTDP-4-dehydrorhamnose reductase family.</text>
</comment>